<dbReference type="Proteomes" id="UP000093069">
    <property type="component" value="Chromosome I"/>
</dbReference>
<gene>
    <name evidence="2" type="ORF">A3L04_09245</name>
    <name evidence="3" type="ORF">CHITON_1078</name>
</gene>
<keyword evidence="1" id="KW-0812">Transmembrane</keyword>
<evidence type="ECO:0000313" key="3">
    <source>
        <dbReference type="EMBL" id="CUX77857.1"/>
    </source>
</evidence>
<reference evidence="4" key="2">
    <citation type="submission" date="2016-01" db="EMBL/GenBank/DDBJ databases">
        <authorList>
            <person name="Vorgias C.E."/>
        </authorList>
    </citation>
    <scope>NUCLEOTIDE SEQUENCE [LARGE SCALE GENOMIC DNA]</scope>
</reference>
<feature type="transmembrane region" description="Helical" evidence="1">
    <location>
        <begin position="63"/>
        <end position="81"/>
    </location>
</feature>
<dbReference type="RefSeq" id="WP_068577473.1">
    <property type="nucleotide sequence ID" value="NZ_CP015193.1"/>
</dbReference>
<dbReference type="KEGG" id="tch:CHITON_1078"/>
<reference evidence="2 5" key="3">
    <citation type="submission" date="2016-04" db="EMBL/GenBank/DDBJ databases">
        <title>Complete genome sequence of Thermococcus chitonophagus type strain GC74.</title>
        <authorList>
            <person name="Oger P.M."/>
        </authorList>
    </citation>
    <scope>NUCLEOTIDE SEQUENCE [LARGE SCALE GENOMIC DNA]</scope>
    <source>
        <strain evidence="2 5">GC74</strain>
    </source>
</reference>
<feature type="transmembrane region" description="Helical" evidence="1">
    <location>
        <begin position="31"/>
        <end position="51"/>
    </location>
</feature>
<reference evidence="3" key="1">
    <citation type="submission" date="2016-01" db="EMBL/GenBank/DDBJ databases">
        <authorList>
            <person name="Oliw E.H."/>
        </authorList>
    </citation>
    <scope>NUCLEOTIDE SEQUENCE</scope>
    <source>
        <strain evidence="3">1</strain>
    </source>
</reference>
<feature type="transmembrane region" description="Helical" evidence="1">
    <location>
        <begin position="87"/>
        <end position="106"/>
    </location>
</feature>
<keyword evidence="1" id="KW-0472">Membrane</keyword>
<protein>
    <submittedName>
        <fullName evidence="3">Uncharacterized protein</fullName>
    </submittedName>
</protein>
<sequence length="109" mass="11951">MLEILGMIFFTGGALLMLYIAAFATTLDQRLAAFIGAIIYGIVGFMLVEAVSMDIRKKKNNKTTVIGLALAGFALNFYALWSYTNSIVPPLFLLGPSLLLALWVLFKVK</sequence>
<dbReference type="EMBL" id="LN999010">
    <property type="protein sequence ID" value="CUX77857.1"/>
    <property type="molecule type" value="Genomic_DNA"/>
</dbReference>
<evidence type="ECO:0000313" key="2">
    <source>
        <dbReference type="EMBL" id="ASJ17238.1"/>
    </source>
</evidence>
<dbReference type="EMBL" id="CP015193">
    <property type="protein sequence ID" value="ASJ17238.1"/>
    <property type="molecule type" value="Genomic_DNA"/>
</dbReference>
<keyword evidence="1" id="KW-1133">Transmembrane helix</keyword>
<feature type="transmembrane region" description="Helical" evidence="1">
    <location>
        <begin position="7"/>
        <end position="25"/>
    </location>
</feature>
<dbReference type="Proteomes" id="UP000250189">
    <property type="component" value="Chromosome"/>
</dbReference>
<evidence type="ECO:0000256" key="1">
    <source>
        <dbReference type="SAM" id="Phobius"/>
    </source>
</evidence>
<dbReference type="AlphaFoldDB" id="A0A160VS73"/>
<dbReference type="GeneID" id="33322764"/>
<evidence type="ECO:0000313" key="4">
    <source>
        <dbReference type="Proteomes" id="UP000093069"/>
    </source>
</evidence>
<accession>A0A160VS73</accession>
<keyword evidence="5" id="KW-1185">Reference proteome</keyword>
<name>A0A160VS73_9EURY</name>
<proteinExistence type="predicted"/>
<evidence type="ECO:0000313" key="5">
    <source>
        <dbReference type="Proteomes" id="UP000250189"/>
    </source>
</evidence>
<dbReference type="OrthoDB" id="86255at2157"/>
<organism evidence="3 4">
    <name type="scientific">Thermococcus chitonophagus</name>
    <dbReference type="NCBI Taxonomy" id="54262"/>
    <lineage>
        <taxon>Archaea</taxon>
        <taxon>Methanobacteriati</taxon>
        <taxon>Methanobacteriota</taxon>
        <taxon>Thermococci</taxon>
        <taxon>Thermococcales</taxon>
        <taxon>Thermococcaceae</taxon>
        <taxon>Thermococcus</taxon>
    </lineage>
</organism>